<dbReference type="InterPro" id="IPR012340">
    <property type="entry name" value="NA-bd_OB-fold"/>
</dbReference>
<keyword evidence="6 7" id="KW-0648">Protein biosynthesis</keyword>
<comment type="function">
    <text evidence="7">Involved in peptide bond synthesis. Stimulates efficient translation and peptide-bond synthesis on native or reconstituted 70S ribosomes in vitro. Probably functions indirectly by altering the affinity of the ribosome for aminoacyl-tRNA, thus increasing their reactivity as acceptors for peptidyl transferase.</text>
</comment>
<keyword evidence="4 7" id="KW-0963">Cytoplasm</keyword>
<dbReference type="UniPathway" id="UPA00345"/>
<dbReference type="FunFam" id="2.30.30.30:FF:000003">
    <property type="entry name" value="Elongation factor P"/>
    <property type="match status" value="1"/>
</dbReference>
<dbReference type="SMART" id="SM00841">
    <property type="entry name" value="Elong-fact-P_C"/>
    <property type="match status" value="1"/>
</dbReference>
<evidence type="ECO:0000313" key="12">
    <source>
        <dbReference type="EMBL" id="OGM27330.1"/>
    </source>
</evidence>
<dbReference type="PROSITE" id="PS01275">
    <property type="entry name" value="EFP"/>
    <property type="match status" value="1"/>
</dbReference>
<evidence type="ECO:0000256" key="5">
    <source>
        <dbReference type="ARBA" id="ARBA00022768"/>
    </source>
</evidence>
<evidence type="ECO:0000256" key="7">
    <source>
        <dbReference type="HAMAP-Rule" id="MF_00141"/>
    </source>
</evidence>
<dbReference type="FunFam" id="2.40.50.140:FF:000004">
    <property type="entry name" value="Elongation factor P"/>
    <property type="match status" value="1"/>
</dbReference>
<reference evidence="12 13" key="1">
    <citation type="journal article" date="2016" name="Nat. Commun.">
        <title>Thousands of microbial genomes shed light on interconnected biogeochemical processes in an aquifer system.</title>
        <authorList>
            <person name="Anantharaman K."/>
            <person name="Brown C.T."/>
            <person name="Hug L.A."/>
            <person name="Sharon I."/>
            <person name="Castelle C.J."/>
            <person name="Probst A.J."/>
            <person name="Thomas B.C."/>
            <person name="Singh A."/>
            <person name="Wilkins M.J."/>
            <person name="Karaoz U."/>
            <person name="Brodie E.L."/>
            <person name="Williams K.H."/>
            <person name="Hubbard S.S."/>
            <person name="Banfield J.F."/>
        </authorList>
    </citation>
    <scope>NUCLEOTIDE SEQUENCE [LARGE SCALE GENOMIC DNA]</scope>
</reference>
<evidence type="ECO:0000256" key="4">
    <source>
        <dbReference type="ARBA" id="ARBA00022490"/>
    </source>
</evidence>
<comment type="similarity">
    <text evidence="3 7 9">Belongs to the elongation factor P family.</text>
</comment>
<evidence type="ECO:0000256" key="1">
    <source>
        <dbReference type="ARBA" id="ARBA00004496"/>
    </source>
</evidence>
<dbReference type="AlphaFoldDB" id="A0A1F7YJG2"/>
<dbReference type="PANTHER" id="PTHR30053:SF12">
    <property type="entry name" value="ELONGATION FACTOR P (EF-P) FAMILY PROTEIN"/>
    <property type="match status" value="1"/>
</dbReference>
<dbReference type="NCBIfam" id="NF001810">
    <property type="entry name" value="PRK00529.1"/>
    <property type="match status" value="1"/>
</dbReference>
<comment type="subcellular location">
    <subcellularLocation>
        <location evidence="1 7">Cytoplasm</location>
    </subcellularLocation>
</comment>
<evidence type="ECO:0000313" key="13">
    <source>
        <dbReference type="Proteomes" id="UP000179221"/>
    </source>
</evidence>
<sequence length="186" mass="21002">MITVQDLKNGTTFQMDGSPYVVLKYEHIKVGRGSATIKVKIRNLKNGLIAEKNFINSAKVEEINTKKRQLQYLYRDGKDLYFMDPKNYDQISLNESILGNGTAFLKDGMDVDILFWDEKPLTVDLPPKMELKVTETDPGVKGNSAANVYKPAILENGLQVKVPLFINSGDKIRVDTRTGEYVERAK</sequence>
<dbReference type="NCBIfam" id="TIGR00038">
    <property type="entry name" value="efp"/>
    <property type="match status" value="1"/>
</dbReference>
<keyword evidence="5 7" id="KW-0251">Elongation factor</keyword>
<dbReference type="GO" id="GO:0005829">
    <property type="term" value="C:cytosol"/>
    <property type="evidence" value="ECO:0007669"/>
    <property type="project" value="UniProtKB-ARBA"/>
</dbReference>
<evidence type="ECO:0000256" key="3">
    <source>
        <dbReference type="ARBA" id="ARBA00009479"/>
    </source>
</evidence>
<dbReference type="Proteomes" id="UP000179221">
    <property type="component" value="Unassembled WGS sequence"/>
</dbReference>
<proteinExistence type="inferred from homology"/>
<gene>
    <name evidence="7" type="primary">efp</name>
    <name evidence="12" type="ORF">A2628_00820</name>
</gene>
<dbReference type="InterPro" id="IPR013185">
    <property type="entry name" value="Transl_elong_KOW-like"/>
</dbReference>
<dbReference type="SUPFAM" id="SSF50249">
    <property type="entry name" value="Nucleic acid-binding proteins"/>
    <property type="match status" value="2"/>
</dbReference>
<dbReference type="CDD" id="cd04470">
    <property type="entry name" value="S1_EF-P_repeat_1"/>
    <property type="match status" value="1"/>
</dbReference>
<comment type="pathway">
    <text evidence="2 7">Protein biosynthesis; polypeptide chain elongation.</text>
</comment>
<evidence type="ECO:0000259" key="11">
    <source>
        <dbReference type="SMART" id="SM01185"/>
    </source>
</evidence>
<evidence type="ECO:0000256" key="9">
    <source>
        <dbReference type="RuleBase" id="RU004389"/>
    </source>
</evidence>
<dbReference type="PANTHER" id="PTHR30053">
    <property type="entry name" value="ELONGATION FACTOR P"/>
    <property type="match status" value="1"/>
</dbReference>
<dbReference type="Pfam" id="PF09285">
    <property type="entry name" value="Elong-fact-P_C"/>
    <property type="match status" value="1"/>
</dbReference>
<feature type="domain" description="Translation elongation factor P/YeiP central" evidence="11">
    <location>
        <begin position="67"/>
        <end position="121"/>
    </location>
</feature>
<organism evidence="12 13">
    <name type="scientific">Candidatus Woesebacteria bacterium RIFCSPHIGHO2_01_FULL_40_22</name>
    <dbReference type="NCBI Taxonomy" id="1802499"/>
    <lineage>
        <taxon>Bacteria</taxon>
        <taxon>Candidatus Woeseibacteriota</taxon>
    </lineage>
</organism>
<dbReference type="InterPro" id="IPR020599">
    <property type="entry name" value="Transl_elong_fac_P/YeiP"/>
</dbReference>
<dbReference type="InterPro" id="IPR008991">
    <property type="entry name" value="Translation_prot_SH3-like_sf"/>
</dbReference>
<feature type="domain" description="Elongation factor P C-terminal" evidence="10">
    <location>
        <begin position="129"/>
        <end position="184"/>
    </location>
</feature>
<protein>
    <recommendedName>
        <fullName evidence="7 8">Elongation factor P</fullName>
        <shortName evidence="7">EF-P</shortName>
    </recommendedName>
</protein>
<dbReference type="Pfam" id="PF08207">
    <property type="entry name" value="EFP_N"/>
    <property type="match status" value="1"/>
</dbReference>
<evidence type="ECO:0000256" key="6">
    <source>
        <dbReference type="ARBA" id="ARBA00022917"/>
    </source>
</evidence>
<dbReference type="FunFam" id="2.40.50.140:FF:000009">
    <property type="entry name" value="Elongation factor P"/>
    <property type="match status" value="1"/>
</dbReference>
<dbReference type="HAMAP" id="MF_00141">
    <property type="entry name" value="EF_P"/>
    <property type="match status" value="1"/>
</dbReference>
<evidence type="ECO:0000259" key="10">
    <source>
        <dbReference type="SMART" id="SM00841"/>
    </source>
</evidence>
<dbReference type="InterPro" id="IPR011768">
    <property type="entry name" value="Transl_elongation_fac_P"/>
</dbReference>
<evidence type="ECO:0000256" key="2">
    <source>
        <dbReference type="ARBA" id="ARBA00004815"/>
    </source>
</evidence>
<dbReference type="GO" id="GO:0003746">
    <property type="term" value="F:translation elongation factor activity"/>
    <property type="evidence" value="ECO:0007669"/>
    <property type="project" value="UniProtKB-UniRule"/>
</dbReference>
<comment type="caution">
    <text evidence="12">The sequence shown here is derived from an EMBL/GenBank/DDBJ whole genome shotgun (WGS) entry which is preliminary data.</text>
</comment>
<dbReference type="GO" id="GO:0043043">
    <property type="term" value="P:peptide biosynthetic process"/>
    <property type="evidence" value="ECO:0007669"/>
    <property type="project" value="InterPro"/>
</dbReference>
<dbReference type="Gene3D" id="2.40.50.140">
    <property type="entry name" value="Nucleic acid-binding proteins"/>
    <property type="match status" value="2"/>
</dbReference>
<dbReference type="InterPro" id="IPR015365">
    <property type="entry name" value="Elong-fact-P_C"/>
</dbReference>
<dbReference type="InterPro" id="IPR014722">
    <property type="entry name" value="Rib_uL2_dom2"/>
</dbReference>
<dbReference type="InterPro" id="IPR001059">
    <property type="entry name" value="Transl_elong_P/YeiP_cen"/>
</dbReference>
<dbReference type="SUPFAM" id="SSF50104">
    <property type="entry name" value="Translation proteins SH3-like domain"/>
    <property type="match status" value="1"/>
</dbReference>
<evidence type="ECO:0000256" key="8">
    <source>
        <dbReference type="NCBIfam" id="TIGR00038"/>
    </source>
</evidence>
<dbReference type="PIRSF" id="PIRSF005901">
    <property type="entry name" value="EF-P"/>
    <property type="match status" value="1"/>
</dbReference>
<dbReference type="Gene3D" id="2.30.30.30">
    <property type="match status" value="1"/>
</dbReference>
<dbReference type="Pfam" id="PF01132">
    <property type="entry name" value="EFP"/>
    <property type="match status" value="1"/>
</dbReference>
<dbReference type="InterPro" id="IPR013852">
    <property type="entry name" value="Transl_elong_P/YeiP_CS"/>
</dbReference>
<dbReference type="CDD" id="cd05794">
    <property type="entry name" value="S1_EF-P_repeat_2"/>
    <property type="match status" value="1"/>
</dbReference>
<name>A0A1F7YJG2_9BACT</name>
<dbReference type="EMBL" id="MGGL01000004">
    <property type="protein sequence ID" value="OGM27330.1"/>
    <property type="molecule type" value="Genomic_DNA"/>
</dbReference>
<dbReference type="SMART" id="SM01185">
    <property type="entry name" value="EFP"/>
    <property type="match status" value="1"/>
</dbReference>
<accession>A0A1F7YJG2</accession>